<proteinExistence type="predicted"/>
<dbReference type="AlphaFoldDB" id="A1ZR80"/>
<reference evidence="1 2" key="1">
    <citation type="submission" date="2007-01" db="EMBL/GenBank/DDBJ databases">
        <authorList>
            <person name="Haygood M."/>
            <person name="Podell S."/>
            <person name="Anderson C."/>
            <person name="Hopkinson B."/>
            <person name="Roe K."/>
            <person name="Barbeau K."/>
            <person name="Gaasterland T."/>
            <person name="Ferriera S."/>
            <person name="Johnson J."/>
            <person name="Kravitz S."/>
            <person name="Beeson K."/>
            <person name="Sutton G."/>
            <person name="Rogers Y.-H."/>
            <person name="Friedman R."/>
            <person name="Frazier M."/>
            <person name="Venter J.C."/>
        </authorList>
    </citation>
    <scope>NUCLEOTIDE SEQUENCE [LARGE SCALE GENOMIC DNA]</scope>
    <source>
        <strain evidence="1 2">ATCC 23134</strain>
    </source>
</reference>
<keyword evidence="2" id="KW-1185">Reference proteome</keyword>
<sequence length="39" mass="4718">MRVIFRKKELPGGFLMGLLYLNFDYNYQKLTYNDSEPNE</sequence>
<organism evidence="1 2">
    <name type="scientific">Microscilla marina ATCC 23134</name>
    <dbReference type="NCBI Taxonomy" id="313606"/>
    <lineage>
        <taxon>Bacteria</taxon>
        <taxon>Pseudomonadati</taxon>
        <taxon>Bacteroidota</taxon>
        <taxon>Cytophagia</taxon>
        <taxon>Cytophagales</taxon>
        <taxon>Microscillaceae</taxon>
        <taxon>Microscilla</taxon>
    </lineage>
</organism>
<comment type="caution">
    <text evidence="1">The sequence shown here is derived from an EMBL/GenBank/DDBJ whole genome shotgun (WGS) entry which is preliminary data.</text>
</comment>
<name>A1ZR80_MICM2</name>
<evidence type="ECO:0000313" key="1">
    <source>
        <dbReference type="EMBL" id="EAY27169.1"/>
    </source>
</evidence>
<gene>
    <name evidence="1" type="ORF">M23134_08443</name>
</gene>
<evidence type="ECO:0000313" key="2">
    <source>
        <dbReference type="Proteomes" id="UP000004095"/>
    </source>
</evidence>
<protein>
    <submittedName>
        <fullName evidence="1">Uncharacterized protein</fullName>
    </submittedName>
</protein>
<accession>A1ZR80</accession>
<dbReference type="EMBL" id="AAWS01000026">
    <property type="protein sequence ID" value="EAY27169.1"/>
    <property type="molecule type" value="Genomic_DNA"/>
</dbReference>
<dbReference type="Proteomes" id="UP000004095">
    <property type="component" value="Unassembled WGS sequence"/>
</dbReference>